<accession>A0A451BCU2</accession>
<sequence length="66" mass="7795">MWRLAGVIRPWHVGRDIPRNPESPELLLIAEGKRGIQLLRHVRGNPDTELDEAATRRKQRHQHFLR</sequence>
<dbReference type="EMBL" id="CAADFO010000041">
    <property type="protein sequence ID" value="VFK28763.1"/>
    <property type="molecule type" value="Genomic_DNA"/>
</dbReference>
<dbReference type="EMBL" id="CAADFQ010000043">
    <property type="protein sequence ID" value="VFK33312.1"/>
    <property type="molecule type" value="Genomic_DNA"/>
</dbReference>
<name>A0A451BCU2_9GAMM</name>
<feature type="region of interest" description="Disordered" evidence="1">
    <location>
        <begin position="47"/>
        <end position="66"/>
    </location>
</feature>
<evidence type="ECO:0000313" key="4">
    <source>
        <dbReference type="EMBL" id="VFK76099.1"/>
    </source>
</evidence>
<feature type="compositionally biased region" description="Basic residues" evidence="1">
    <location>
        <begin position="56"/>
        <end position="66"/>
    </location>
</feature>
<organism evidence="4">
    <name type="scientific">Candidatus Kentrum sp. MB</name>
    <dbReference type="NCBI Taxonomy" id="2138164"/>
    <lineage>
        <taxon>Bacteria</taxon>
        <taxon>Pseudomonadati</taxon>
        <taxon>Pseudomonadota</taxon>
        <taxon>Gammaproteobacteria</taxon>
        <taxon>Candidatus Kentrum</taxon>
    </lineage>
</organism>
<gene>
    <name evidence="2" type="ORF">BECKMB1821G_GA0114241_104125</name>
    <name evidence="4" type="ORF">BECKMB1821H_GA0114242_104127</name>
    <name evidence="3" type="ORF">BECKMB1821I_GA0114274_104327</name>
</gene>
<proteinExistence type="predicted"/>
<reference evidence="4" key="1">
    <citation type="submission" date="2019-02" db="EMBL/GenBank/DDBJ databases">
        <authorList>
            <person name="Gruber-Vodicka R. H."/>
            <person name="Seah K. B. B."/>
        </authorList>
    </citation>
    <scope>NUCLEOTIDE SEQUENCE</scope>
    <source>
        <strain evidence="2">BECK_BZ197</strain>
        <strain evidence="4">BECK_BZ198</strain>
        <strain evidence="3">BECK_BZ199</strain>
    </source>
</reference>
<dbReference type="EMBL" id="CAADGH010000041">
    <property type="protein sequence ID" value="VFK76099.1"/>
    <property type="molecule type" value="Genomic_DNA"/>
</dbReference>
<evidence type="ECO:0000313" key="2">
    <source>
        <dbReference type="EMBL" id="VFK28763.1"/>
    </source>
</evidence>
<protein>
    <submittedName>
        <fullName evidence="4">Uncharacterized protein</fullName>
    </submittedName>
</protein>
<evidence type="ECO:0000313" key="3">
    <source>
        <dbReference type="EMBL" id="VFK33312.1"/>
    </source>
</evidence>
<evidence type="ECO:0000256" key="1">
    <source>
        <dbReference type="SAM" id="MobiDB-lite"/>
    </source>
</evidence>
<dbReference type="AlphaFoldDB" id="A0A451BCU2"/>